<dbReference type="Proteomes" id="UP000277811">
    <property type="component" value="Unassembled WGS sequence"/>
</dbReference>
<gene>
    <name evidence="5" type="ORF">LUCI_3926</name>
</gene>
<dbReference type="GO" id="GO:0046872">
    <property type="term" value="F:metal ion binding"/>
    <property type="evidence" value="ECO:0007669"/>
    <property type="project" value="UniProtKB-KW"/>
</dbReference>
<evidence type="ECO:0000256" key="1">
    <source>
        <dbReference type="ARBA" id="ARBA00022723"/>
    </source>
</evidence>
<accession>A0A498RHN0</accession>
<sequence length="368" mass="42237">MISVFSNREDCCGCSACQQICPQSAIVMSRDEEGFLYPEIDQTRCIDCGNCIEICPMIHKGNYKKSSTPRFYVARHKSQAVLRQSTSGGAFTAISDAILRQNGVIYGADYDEDFHVLHRRAEIPGQRDRMRISKYVQSDMGDTYAQVKADLQEGRKVLFTGTPCQAAGLRGFMGSSPLTDRLYICDLICHSIPSPLIWEEYKRLLEREKGGKLVSVQFRSKRHGWSRANSNKGFLFTTDKTTEIQEDDRFYQLFFKVGAITRPSCSQCRFTDIHRVSDLTIADYFGIEKYSPEWFAPLGVSLILVNSPKGADFFDQCRQELLAEERPKEEALNEQKRLREPSQFPENRRLFWEDYGRFGFEYVIGKIE</sequence>
<keyword evidence="3" id="KW-0411">Iron-sulfur</keyword>
<keyword evidence="6" id="KW-1185">Reference proteome</keyword>
<dbReference type="OrthoDB" id="430408at2"/>
<keyword evidence="2" id="KW-0408">Iron</keyword>
<keyword evidence="1" id="KW-0479">Metal-binding</keyword>
<proteinExistence type="predicted"/>
<dbReference type="InterPro" id="IPR017896">
    <property type="entry name" value="4Fe4S_Fe-S-bd"/>
</dbReference>
<dbReference type="GO" id="GO:0051536">
    <property type="term" value="F:iron-sulfur cluster binding"/>
    <property type="evidence" value="ECO:0007669"/>
    <property type="project" value="UniProtKB-KW"/>
</dbReference>
<reference evidence="5 6" key="1">
    <citation type="submission" date="2018-06" db="EMBL/GenBank/DDBJ databases">
        <authorList>
            <person name="Strepis N."/>
        </authorList>
    </citation>
    <scope>NUCLEOTIDE SEQUENCE [LARGE SCALE GENOMIC DNA]</scope>
    <source>
        <strain evidence="5">LUCI</strain>
    </source>
</reference>
<dbReference type="Gene3D" id="3.30.70.20">
    <property type="match status" value="1"/>
</dbReference>
<evidence type="ECO:0000256" key="2">
    <source>
        <dbReference type="ARBA" id="ARBA00023004"/>
    </source>
</evidence>
<dbReference type="PANTHER" id="PTHR43193:SF2">
    <property type="entry name" value="POLYFERREDOXIN PROTEIN FWDF"/>
    <property type="match status" value="1"/>
</dbReference>
<feature type="domain" description="4Fe-4S ferredoxin-type" evidence="4">
    <location>
        <begin position="2"/>
        <end position="31"/>
    </location>
</feature>
<evidence type="ECO:0000256" key="3">
    <source>
        <dbReference type="ARBA" id="ARBA00023014"/>
    </source>
</evidence>
<evidence type="ECO:0000259" key="4">
    <source>
        <dbReference type="PROSITE" id="PS51379"/>
    </source>
</evidence>
<dbReference type="PROSITE" id="PS51379">
    <property type="entry name" value="4FE4S_FER_2"/>
    <property type="match status" value="2"/>
</dbReference>
<evidence type="ECO:0000313" key="5">
    <source>
        <dbReference type="EMBL" id="VBB08648.1"/>
    </source>
</evidence>
<dbReference type="Pfam" id="PF04432">
    <property type="entry name" value="FrhB_FdhB_C"/>
    <property type="match status" value="1"/>
</dbReference>
<feature type="domain" description="4Fe-4S ferredoxin-type" evidence="4">
    <location>
        <begin position="36"/>
        <end position="66"/>
    </location>
</feature>
<organism evidence="5 6">
    <name type="scientific">Lucifera butyrica</name>
    <dbReference type="NCBI Taxonomy" id="1351585"/>
    <lineage>
        <taxon>Bacteria</taxon>
        <taxon>Bacillati</taxon>
        <taxon>Bacillota</taxon>
        <taxon>Negativicutes</taxon>
        <taxon>Veillonellales</taxon>
        <taxon>Veillonellaceae</taxon>
        <taxon>Lucifera</taxon>
    </lineage>
</organism>
<dbReference type="SUPFAM" id="SSF54862">
    <property type="entry name" value="4Fe-4S ferredoxins"/>
    <property type="match status" value="1"/>
</dbReference>
<name>A0A498RHN0_9FIRM</name>
<dbReference type="InterPro" id="IPR052977">
    <property type="entry name" value="Polyferredoxin-like_ET"/>
</dbReference>
<dbReference type="InterPro" id="IPR017900">
    <property type="entry name" value="4Fe4S_Fe_S_CS"/>
</dbReference>
<dbReference type="Pfam" id="PF12838">
    <property type="entry name" value="Fer4_7"/>
    <property type="match status" value="1"/>
</dbReference>
<evidence type="ECO:0000313" key="6">
    <source>
        <dbReference type="Proteomes" id="UP000277811"/>
    </source>
</evidence>
<dbReference type="AlphaFoldDB" id="A0A498RHN0"/>
<protein>
    <recommendedName>
        <fullName evidence="4">4Fe-4S ferredoxin-type domain-containing protein</fullName>
    </recommendedName>
</protein>
<dbReference type="PANTHER" id="PTHR43193">
    <property type="match status" value="1"/>
</dbReference>
<dbReference type="InterPro" id="IPR007525">
    <property type="entry name" value="FrhB_FdhB_C"/>
</dbReference>
<dbReference type="PROSITE" id="PS00198">
    <property type="entry name" value="4FE4S_FER_1"/>
    <property type="match status" value="1"/>
</dbReference>
<dbReference type="EMBL" id="UPPP01000094">
    <property type="protein sequence ID" value="VBB08648.1"/>
    <property type="molecule type" value="Genomic_DNA"/>
</dbReference>